<dbReference type="GO" id="GO:0005886">
    <property type="term" value="C:plasma membrane"/>
    <property type="evidence" value="ECO:0007669"/>
    <property type="project" value="UniProtKB-SubCell"/>
</dbReference>
<reference evidence="15" key="2">
    <citation type="journal article" date="2013" name="Nat. Commun.">
        <title>Genome of the Chinese tree shrew.</title>
        <authorList>
            <person name="Fan Y."/>
            <person name="Huang Z.Y."/>
            <person name="Cao C.C."/>
            <person name="Chen C.S."/>
            <person name="Chen Y.X."/>
            <person name="Fan D.D."/>
            <person name="He J."/>
            <person name="Hou H.L."/>
            <person name="Hu L."/>
            <person name="Hu X.T."/>
            <person name="Jiang X.T."/>
            <person name="Lai R."/>
            <person name="Lang Y.S."/>
            <person name="Liang B."/>
            <person name="Liao S.G."/>
            <person name="Mu D."/>
            <person name="Ma Y.Y."/>
            <person name="Niu Y.Y."/>
            <person name="Sun X.Q."/>
            <person name="Xia J.Q."/>
            <person name="Xiao J."/>
            <person name="Xiong Z.Q."/>
            <person name="Xu L."/>
            <person name="Yang L."/>
            <person name="Zhang Y."/>
            <person name="Zhao W."/>
            <person name="Zhao X.D."/>
            <person name="Zheng Y.T."/>
            <person name="Zhou J.M."/>
            <person name="Zhu Y.B."/>
            <person name="Zhang G.J."/>
            <person name="Wang J."/>
            <person name="Yao Y.G."/>
        </authorList>
    </citation>
    <scope>NUCLEOTIDE SEQUENCE [LARGE SCALE GENOMIC DNA]</scope>
</reference>
<evidence type="ECO:0000256" key="5">
    <source>
        <dbReference type="ARBA" id="ARBA00022692"/>
    </source>
</evidence>
<dbReference type="SUPFAM" id="SSF81321">
    <property type="entry name" value="Family A G protein-coupled receptor-like"/>
    <property type="match status" value="2"/>
</dbReference>
<sequence length="235" mass="25584">MAWAGNQTLITHFVLLGLFARSPLHDLLFSAVMLAFVVALAGNALLLLLIRAAARLHSPMYFLLSWLALADLALVCTVVPRMAADFLRGAGRISFAGCGLQILAFLTLLGDECFLLAFMAYDRYALATCSSHMTAVSLFYGAAMVTYMRPQAYHSSGQDKVASAFYTVITPMLNPLIYSLRNKEVTGALRRLLGRVSERMSQVRERACGAVSLSRVTGTASARQQGEDTTFQGPF</sequence>
<organism evidence="14 15">
    <name type="scientific">Tupaia chinensis</name>
    <name type="common">Chinese tree shrew</name>
    <name type="synonym">Tupaia belangeri chinensis</name>
    <dbReference type="NCBI Taxonomy" id="246437"/>
    <lineage>
        <taxon>Eukaryota</taxon>
        <taxon>Metazoa</taxon>
        <taxon>Chordata</taxon>
        <taxon>Craniata</taxon>
        <taxon>Vertebrata</taxon>
        <taxon>Euteleostomi</taxon>
        <taxon>Mammalia</taxon>
        <taxon>Eutheria</taxon>
        <taxon>Euarchontoglires</taxon>
        <taxon>Scandentia</taxon>
        <taxon>Tupaiidae</taxon>
        <taxon>Tupaia</taxon>
    </lineage>
</organism>
<feature type="domain" description="G-protein coupled receptors family 1 profile" evidence="13">
    <location>
        <begin position="42"/>
        <end position="124"/>
    </location>
</feature>
<evidence type="ECO:0000256" key="1">
    <source>
        <dbReference type="ARBA" id="ARBA00004651"/>
    </source>
</evidence>
<accession>L9KVK8</accession>
<evidence type="ECO:0000256" key="2">
    <source>
        <dbReference type="ARBA" id="ARBA00010663"/>
    </source>
</evidence>
<keyword evidence="15" id="KW-1185">Reference proteome</keyword>
<keyword evidence="4" id="KW-0716">Sensory transduction</keyword>
<keyword evidence="11" id="KW-0807">Transducer</keyword>
<dbReference type="PANTHER" id="PTHR26453">
    <property type="entry name" value="OLFACTORY RECEPTOR"/>
    <property type="match status" value="1"/>
</dbReference>
<dbReference type="PROSITE" id="PS50262">
    <property type="entry name" value="G_PROTEIN_RECEP_F1_2"/>
    <property type="match status" value="1"/>
</dbReference>
<dbReference type="Proteomes" id="UP000011518">
    <property type="component" value="Unassembled WGS sequence"/>
</dbReference>
<keyword evidence="6" id="KW-0552">Olfaction</keyword>
<keyword evidence="9 12" id="KW-0472">Membrane</keyword>
<proteinExistence type="inferred from homology"/>
<evidence type="ECO:0000256" key="8">
    <source>
        <dbReference type="ARBA" id="ARBA00023040"/>
    </source>
</evidence>
<keyword evidence="10 14" id="KW-0675">Receptor</keyword>
<dbReference type="eggNOG" id="ENOG502SMQD">
    <property type="taxonomic scope" value="Eukaryota"/>
</dbReference>
<feature type="transmembrane region" description="Helical" evidence="12">
    <location>
        <begin position="61"/>
        <end position="81"/>
    </location>
</feature>
<evidence type="ECO:0000313" key="14">
    <source>
        <dbReference type="EMBL" id="ELW66856.1"/>
    </source>
</evidence>
<dbReference type="InterPro" id="IPR017452">
    <property type="entry name" value="GPCR_Rhodpsn_7TM"/>
</dbReference>
<comment type="similarity">
    <text evidence="2">Belongs to the G-protein coupled receptor 1 family.</text>
</comment>
<keyword evidence="5 12" id="KW-0812">Transmembrane</keyword>
<evidence type="ECO:0000313" key="15">
    <source>
        <dbReference type="Proteomes" id="UP000011518"/>
    </source>
</evidence>
<protein>
    <submittedName>
        <fullName evidence="14">Olfactory receptor 2M7</fullName>
    </submittedName>
</protein>
<keyword evidence="8" id="KW-0297">G-protein coupled receptor</keyword>
<comment type="subcellular location">
    <subcellularLocation>
        <location evidence="1">Cell membrane</location>
        <topology evidence="1">Multi-pass membrane protein</topology>
    </subcellularLocation>
</comment>
<keyword evidence="3" id="KW-1003">Cell membrane</keyword>
<feature type="transmembrane region" description="Helical" evidence="12">
    <location>
        <begin position="93"/>
        <end position="117"/>
    </location>
</feature>
<evidence type="ECO:0000256" key="4">
    <source>
        <dbReference type="ARBA" id="ARBA00022606"/>
    </source>
</evidence>
<gene>
    <name evidence="14" type="ORF">TREES_T100007573</name>
</gene>
<evidence type="ECO:0000256" key="11">
    <source>
        <dbReference type="ARBA" id="ARBA00023224"/>
    </source>
</evidence>
<name>L9KVK8_TUPCH</name>
<dbReference type="FunFam" id="1.10.1220.70:FF:000001">
    <property type="entry name" value="Olfactory receptor"/>
    <property type="match status" value="1"/>
</dbReference>
<dbReference type="PRINTS" id="PR00237">
    <property type="entry name" value="GPCRRHODOPSN"/>
</dbReference>
<evidence type="ECO:0000256" key="12">
    <source>
        <dbReference type="SAM" id="Phobius"/>
    </source>
</evidence>
<feature type="transmembrane region" description="Helical" evidence="12">
    <location>
        <begin position="163"/>
        <end position="181"/>
    </location>
</feature>
<dbReference type="InterPro" id="IPR000276">
    <property type="entry name" value="GPCR_Rhodpsn"/>
</dbReference>
<evidence type="ECO:0000256" key="9">
    <source>
        <dbReference type="ARBA" id="ARBA00023136"/>
    </source>
</evidence>
<keyword evidence="7 12" id="KW-1133">Transmembrane helix</keyword>
<dbReference type="AlphaFoldDB" id="L9KVK8"/>
<feature type="transmembrane region" description="Helical" evidence="12">
    <location>
        <begin position="124"/>
        <end position="143"/>
    </location>
</feature>
<dbReference type="InterPro" id="IPR000725">
    <property type="entry name" value="Olfact_rcpt"/>
</dbReference>
<dbReference type="Pfam" id="PF13853">
    <property type="entry name" value="7tm_4"/>
    <property type="match status" value="1"/>
</dbReference>
<evidence type="ECO:0000256" key="7">
    <source>
        <dbReference type="ARBA" id="ARBA00022989"/>
    </source>
</evidence>
<evidence type="ECO:0000259" key="13">
    <source>
        <dbReference type="PROSITE" id="PS50262"/>
    </source>
</evidence>
<dbReference type="STRING" id="246437.L9KVK8"/>
<dbReference type="GO" id="GO:0004930">
    <property type="term" value="F:G protein-coupled receptor activity"/>
    <property type="evidence" value="ECO:0007669"/>
    <property type="project" value="UniProtKB-KW"/>
</dbReference>
<dbReference type="Gene3D" id="1.20.1070.10">
    <property type="entry name" value="Rhodopsin 7-helix transmembrane proteins"/>
    <property type="match status" value="1"/>
</dbReference>
<feature type="transmembrane region" description="Helical" evidence="12">
    <location>
        <begin position="27"/>
        <end position="49"/>
    </location>
</feature>
<reference evidence="15" key="1">
    <citation type="submission" date="2012-07" db="EMBL/GenBank/DDBJ databases">
        <title>Genome of the Chinese tree shrew, a rising model animal genetically related to primates.</title>
        <authorList>
            <person name="Zhang G."/>
            <person name="Fan Y."/>
            <person name="Yao Y."/>
            <person name="Huang Z."/>
        </authorList>
    </citation>
    <scope>NUCLEOTIDE SEQUENCE [LARGE SCALE GENOMIC DNA]</scope>
</reference>
<evidence type="ECO:0000256" key="3">
    <source>
        <dbReference type="ARBA" id="ARBA00022475"/>
    </source>
</evidence>
<dbReference type="GO" id="GO:0004984">
    <property type="term" value="F:olfactory receptor activity"/>
    <property type="evidence" value="ECO:0007669"/>
    <property type="project" value="InterPro"/>
</dbReference>
<dbReference type="InParanoid" id="L9KVK8"/>
<dbReference type="EMBL" id="KB320636">
    <property type="protein sequence ID" value="ELW66856.1"/>
    <property type="molecule type" value="Genomic_DNA"/>
</dbReference>
<dbReference type="Gene3D" id="1.10.1220.70">
    <property type="match status" value="1"/>
</dbReference>
<evidence type="ECO:0000256" key="6">
    <source>
        <dbReference type="ARBA" id="ARBA00022725"/>
    </source>
</evidence>
<evidence type="ECO:0000256" key="10">
    <source>
        <dbReference type="ARBA" id="ARBA00023170"/>
    </source>
</evidence>